<keyword evidence="6" id="KW-0285">Flavoprotein</keyword>
<dbReference type="Pfam" id="PF08030">
    <property type="entry name" value="NAD_binding_6"/>
    <property type="match status" value="1"/>
</dbReference>
<dbReference type="InterPro" id="IPR013130">
    <property type="entry name" value="Fe3_Rdtase_TM_dom"/>
</dbReference>
<evidence type="ECO:0000256" key="11">
    <source>
        <dbReference type="ARBA" id="ARBA00023002"/>
    </source>
</evidence>
<keyword evidence="13 15" id="KW-0472">Membrane</keyword>
<dbReference type="GO" id="GO:0052851">
    <property type="term" value="F:ferric-chelate reductase (NADPH) activity"/>
    <property type="evidence" value="ECO:0007669"/>
    <property type="project" value="UniProtKB-EC"/>
</dbReference>
<dbReference type="GO" id="GO:0005886">
    <property type="term" value="C:plasma membrane"/>
    <property type="evidence" value="ECO:0007669"/>
    <property type="project" value="UniProtKB-SubCell"/>
</dbReference>
<keyword evidence="8" id="KW-0274">FAD</keyword>
<dbReference type="SUPFAM" id="SSF63380">
    <property type="entry name" value="Riboflavin synthase domain-like"/>
    <property type="match status" value="1"/>
</dbReference>
<keyword evidence="18" id="KW-1185">Reference proteome</keyword>
<sequence>MVVARDLEVYDGVHCIADMGTDHYMTLKNMSQAATPWADMALYGKYVTYLLVGIVFAGTVKHYVFSNYDVDRVRGGPARIMEKLTAYSRFIVYRRLPSKICHRLGLPSSVGSLLLIGLVTLYSLLWCFVPHPYYRACLGFGSPPLGVRSGMMSTAFVPFVFILSGKTNLIGFLTGISHEKLNKYHQTASILCLFFGWVHTIPFYIQNSKEGGTARLHQKMYATPVYVSGIPPIIFLTLLWVGSLRIVRRFWYEAFVSLHWVLAIGFYISLFYHVYGLLNADKYMVATIVIWCAQLFYRWFAKGYLRPSRFMRTATARARRVGTPNQKCMEVFVEVPIKCDPGQHIFLKTLDKKVAELHPFSVIPSSNGFKLIVRAYDGFTKHLYDSLESPRDLKVLVDGPYGGVARDVRSFSNIYMLCSGSGITSCLPFIMVYANLIGMPAVPLRTIRMDWILRHAEDVCWIEQELDLIRERYGSLLKSGALDIHIYCCSGETEKVNLFGFEYHNYKPVVADIVKSFQLGSTNCIICSGSQSLKEQVGNAAARLQSQVGNVREVYLHTEEFSF</sequence>
<gene>
    <name evidence="17" type="ORF">OGATHE_004510</name>
</gene>
<comment type="catalytic activity">
    <reaction evidence="14">
        <text>2 a Fe(II)-siderophore + NADP(+) + H(+) = 2 a Fe(III)-siderophore + NADPH</text>
        <dbReference type="Rhea" id="RHEA:28795"/>
        <dbReference type="Rhea" id="RHEA-COMP:11342"/>
        <dbReference type="Rhea" id="RHEA-COMP:11344"/>
        <dbReference type="ChEBI" id="CHEBI:15378"/>
        <dbReference type="ChEBI" id="CHEBI:29033"/>
        <dbReference type="ChEBI" id="CHEBI:29034"/>
        <dbReference type="ChEBI" id="CHEBI:57783"/>
        <dbReference type="ChEBI" id="CHEBI:58349"/>
        <dbReference type="EC" id="1.16.1.9"/>
    </reaction>
</comment>
<keyword evidence="7 15" id="KW-0812">Transmembrane</keyword>
<evidence type="ECO:0000256" key="7">
    <source>
        <dbReference type="ARBA" id="ARBA00022692"/>
    </source>
</evidence>
<evidence type="ECO:0000256" key="12">
    <source>
        <dbReference type="ARBA" id="ARBA00023065"/>
    </source>
</evidence>
<dbReference type="GO" id="GO:0006879">
    <property type="term" value="P:intracellular iron ion homeostasis"/>
    <property type="evidence" value="ECO:0007669"/>
    <property type="project" value="TreeGrafter"/>
</dbReference>
<evidence type="ECO:0000256" key="10">
    <source>
        <dbReference type="ARBA" id="ARBA00022989"/>
    </source>
</evidence>
<evidence type="ECO:0000256" key="4">
    <source>
        <dbReference type="ARBA" id="ARBA00022448"/>
    </source>
</evidence>
<evidence type="ECO:0000256" key="3">
    <source>
        <dbReference type="ARBA" id="ARBA00012668"/>
    </source>
</evidence>
<reference evidence="17" key="1">
    <citation type="journal article" date="2021" name="Open Biol.">
        <title>Shared evolutionary footprints suggest mitochondrial oxidative damage underlies multiple complex I losses in fungi.</title>
        <authorList>
            <person name="Schikora-Tamarit M.A."/>
            <person name="Marcet-Houben M."/>
            <person name="Nosek J."/>
            <person name="Gabaldon T."/>
        </authorList>
    </citation>
    <scope>NUCLEOTIDE SEQUENCE</scope>
    <source>
        <strain evidence="17">NCAIM Y.01608</strain>
    </source>
</reference>
<comment type="caution">
    <text evidence="17">The sequence shown here is derived from an EMBL/GenBank/DDBJ whole genome shotgun (WGS) entry which is preliminary data.</text>
</comment>
<dbReference type="EMBL" id="JAEUBD010001266">
    <property type="protein sequence ID" value="KAH3662934.1"/>
    <property type="molecule type" value="Genomic_DNA"/>
</dbReference>
<organism evidence="17 18">
    <name type="scientific">Ogataea polymorpha</name>
    <dbReference type="NCBI Taxonomy" id="460523"/>
    <lineage>
        <taxon>Eukaryota</taxon>
        <taxon>Fungi</taxon>
        <taxon>Dikarya</taxon>
        <taxon>Ascomycota</taxon>
        <taxon>Saccharomycotina</taxon>
        <taxon>Pichiomycetes</taxon>
        <taxon>Pichiales</taxon>
        <taxon>Pichiaceae</taxon>
        <taxon>Ogataea</taxon>
    </lineage>
</organism>
<feature type="domain" description="FAD-binding FR-type" evidence="16">
    <location>
        <begin position="308"/>
        <end position="407"/>
    </location>
</feature>
<evidence type="ECO:0000256" key="14">
    <source>
        <dbReference type="ARBA" id="ARBA00048483"/>
    </source>
</evidence>
<evidence type="ECO:0000256" key="9">
    <source>
        <dbReference type="ARBA" id="ARBA00022982"/>
    </source>
</evidence>
<dbReference type="SUPFAM" id="SSF52343">
    <property type="entry name" value="Ferredoxin reductase-like, C-terminal NADP-linked domain"/>
    <property type="match status" value="1"/>
</dbReference>
<feature type="transmembrane region" description="Helical" evidence="15">
    <location>
        <begin position="250"/>
        <end position="271"/>
    </location>
</feature>
<dbReference type="InterPro" id="IPR013121">
    <property type="entry name" value="Fe_red_NAD-bd_6"/>
</dbReference>
<evidence type="ECO:0000256" key="2">
    <source>
        <dbReference type="ARBA" id="ARBA00006278"/>
    </source>
</evidence>
<comment type="subcellular location">
    <subcellularLocation>
        <location evidence="1">Cell membrane</location>
        <topology evidence="1">Multi-pass membrane protein</topology>
    </subcellularLocation>
</comment>
<dbReference type="AlphaFoldDB" id="A0A9P8P0Q9"/>
<evidence type="ECO:0000313" key="18">
    <source>
        <dbReference type="Proteomes" id="UP000788993"/>
    </source>
</evidence>
<keyword evidence="5" id="KW-1003">Cell membrane</keyword>
<dbReference type="EC" id="1.16.1.9" evidence="3"/>
<keyword evidence="4" id="KW-0813">Transport</keyword>
<evidence type="ECO:0000256" key="13">
    <source>
        <dbReference type="ARBA" id="ARBA00023136"/>
    </source>
</evidence>
<dbReference type="SFLD" id="SFLDG01168">
    <property type="entry name" value="Ferric_reductase_subgroup_(FRE"/>
    <property type="match status" value="1"/>
</dbReference>
<evidence type="ECO:0000256" key="1">
    <source>
        <dbReference type="ARBA" id="ARBA00004651"/>
    </source>
</evidence>
<feature type="transmembrane region" description="Helical" evidence="15">
    <location>
        <begin position="104"/>
        <end position="125"/>
    </location>
</feature>
<proteinExistence type="inferred from homology"/>
<dbReference type="GO" id="GO:0006826">
    <property type="term" value="P:iron ion transport"/>
    <property type="evidence" value="ECO:0007669"/>
    <property type="project" value="TreeGrafter"/>
</dbReference>
<evidence type="ECO:0000256" key="15">
    <source>
        <dbReference type="SAM" id="Phobius"/>
    </source>
</evidence>
<keyword evidence="10 15" id="KW-1133">Transmembrane helix</keyword>
<dbReference type="PANTHER" id="PTHR32361:SF23">
    <property type="entry name" value="FERRIC-CHELATE REDUCTASE"/>
    <property type="match status" value="1"/>
</dbReference>
<feature type="transmembrane region" description="Helical" evidence="15">
    <location>
        <begin position="283"/>
        <end position="301"/>
    </location>
</feature>
<accession>A0A9P8P0Q9</accession>
<keyword evidence="12" id="KW-0406">Ion transport</keyword>
<dbReference type="InterPro" id="IPR017927">
    <property type="entry name" value="FAD-bd_FR_type"/>
</dbReference>
<evidence type="ECO:0000256" key="8">
    <source>
        <dbReference type="ARBA" id="ARBA00022827"/>
    </source>
</evidence>
<feature type="transmembrane region" description="Helical" evidence="15">
    <location>
        <begin position="46"/>
        <end position="64"/>
    </location>
</feature>
<dbReference type="GO" id="GO:0015677">
    <property type="term" value="P:copper ion import"/>
    <property type="evidence" value="ECO:0007669"/>
    <property type="project" value="TreeGrafter"/>
</dbReference>
<dbReference type="Pfam" id="PF08022">
    <property type="entry name" value="FAD_binding_8"/>
    <property type="match status" value="1"/>
</dbReference>
<dbReference type="Gene3D" id="3.40.50.80">
    <property type="entry name" value="Nucleotide-binding domain of ferredoxin-NADP reductase (FNR) module"/>
    <property type="match status" value="1"/>
</dbReference>
<name>A0A9P8P0Q9_9ASCO</name>
<dbReference type="InterPro" id="IPR051410">
    <property type="entry name" value="Ferric/Cupric_Reductase"/>
</dbReference>
<keyword evidence="9" id="KW-0249">Electron transport</keyword>
<evidence type="ECO:0000259" key="16">
    <source>
        <dbReference type="PROSITE" id="PS51384"/>
    </source>
</evidence>
<dbReference type="PANTHER" id="PTHR32361">
    <property type="entry name" value="FERRIC/CUPRIC REDUCTASE TRANSMEMBRANE COMPONENT"/>
    <property type="match status" value="1"/>
</dbReference>
<evidence type="ECO:0000256" key="5">
    <source>
        <dbReference type="ARBA" id="ARBA00022475"/>
    </source>
</evidence>
<dbReference type="CDD" id="cd06186">
    <property type="entry name" value="NOX_Duox_like_FAD_NADP"/>
    <property type="match status" value="1"/>
</dbReference>
<dbReference type="InterPro" id="IPR017938">
    <property type="entry name" value="Riboflavin_synthase-like_b-brl"/>
</dbReference>
<dbReference type="Proteomes" id="UP000788993">
    <property type="component" value="Unassembled WGS sequence"/>
</dbReference>
<dbReference type="SFLD" id="SFLDS00052">
    <property type="entry name" value="Ferric_Reductase_Domain"/>
    <property type="match status" value="1"/>
</dbReference>
<evidence type="ECO:0000256" key="6">
    <source>
        <dbReference type="ARBA" id="ARBA00022630"/>
    </source>
</evidence>
<feature type="transmembrane region" description="Helical" evidence="15">
    <location>
        <begin position="225"/>
        <end position="243"/>
    </location>
</feature>
<feature type="transmembrane region" description="Helical" evidence="15">
    <location>
        <begin position="184"/>
        <end position="205"/>
    </location>
</feature>
<dbReference type="InterPro" id="IPR013112">
    <property type="entry name" value="FAD-bd_8"/>
</dbReference>
<evidence type="ECO:0000313" key="17">
    <source>
        <dbReference type="EMBL" id="KAH3662934.1"/>
    </source>
</evidence>
<keyword evidence="11" id="KW-0560">Oxidoreductase</keyword>
<dbReference type="InterPro" id="IPR039261">
    <property type="entry name" value="FNR_nucleotide-bd"/>
</dbReference>
<dbReference type="PROSITE" id="PS51384">
    <property type="entry name" value="FAD_FR"/>
    <property type="match status" value="1"/>
</dbReference>
<protein>
    <recommendedName>
        <fullName evidence="3">ferric-chelate reductase (NADPH)</fullName>
        <ecNumber evidence="3">1.16.1.9</ecNumber>
    </recommendedName>
</protein>
<feature type="transmembrane region" description="Helical" evidence="15">
    <location>
        <begin position="414"/>
        <end position="436"/>
    </location>
</feature>
<comment type="similarity">
    <text evidence="2">Belongs to the ferric reductase (FRE) family.</text>
</comment>
<dbReference type="Pfam" id="PF01794">
    <property type="entry name" value="Ferric_reduct"/>
    <property type="match status" value="1"/>
</dbReference>
<reference evidence="17" key="2">
    <citation type="submission" date="2021-01" db="EMBL/GenBank/DDBJ databases">
        <authorList>
            <person name="Schikora-Tamarit M.A."/>
        </authorList>
    </citation>
    <scope>NUCLEOTIDE SEQUENCE</scope>
    <source>
        <strain evidence="17">NCAIM Y.01608</strain>
    </source>
</reference>